<dbReference type="RefSeq" id="XP_055873055.1">
    <property type="nucleotide sequence ID" value="XM_056017080.1"/>
</dbReference>
<dbReference type="OMA" id="FMTINGH"/>
<dbReference type="OrthoDB" id="64893at2759"/>
<evidence type="ECO:0000256" key="2">
    <source>
        <dbReference type="SAM" id="SignalP"/>
    </source>
</evidence>
<evidence type="ECO:0000313" key="4">
    <source>
        <dbReference type="Proteomes" id="UP001165740"/>
    </source>
</evidence>
<sequence>MSVILYLSVFLMSLHPGLVEGHGRMLDPPSRMSAYLLGYSTPVNYEDHEMNCGGRAVQWTQNGGKCGICGDPWSGPRRYERPDGVMVQHNIIPKAYRENDVIVITIQITQNHLGWNEFRICNIARSGGVEATQSCLDENVLADLSGKTRFYFDVAAIGFYNYTLVLPAGFTCDHCLLQWKWHCGNDWGCDSDGTCGLGRGLVQEEFYACADVAVAPKGVVIVTQTPPTIAPTTASTTTTTSTTTARPTTRSPDVTTTQPASTTSSTTRTSTPTTSTSTTSTTTRSRSTSASVEQTYNHQDLIDYIKNNHESITSGTHLVYVNPATNNINSLDYFNMVLGLPNKYDPHYTYPNSYVTPAPTFSPSNEDKNAIARLCFVCYGNCRFESCYTSCPSICPVKKI</sequence>
<evidence type="ECO:0000256" key="1">
    <source>
        <dbReference type="SAM" id="MobiDB-lite"/>
    </source>
</evidence>
<dbReference type="Proteomes" id="UP001165740">
    <property type="component" value="Chromosome 18"/>
</dbReference>
<keyword evidence="4" id="KW-1185">Reference proteome</keyword>
<feature type="chain" id="PRO_5044702626" evidence="2">
    <location>
        <begin position="22"/>
        <end position="400"/>
    </location>
</feature>
<protein>
    <submittedName>
        <fullName evidence="5 6">Uncharacterized protein LOC106066825</fullName>
    </submittedName>
</protein>
<organism evidence="4 5">
    <name type="scientific">Biomphalaria glabrata</name>
    <name type="common">Bloodfluke planorb</name>
    <name type="synonym">Freshwater snail</name>
    <dbReference type="NCBI Taxonomy" id="6526"/>
    <lineage>
        <taxon>Eukaryota</taxon>
        <taxon>Metazoa</taxon>
        <taxon>Spiralia</taxon>
        <taxon>Lophotrochozoa</taxon>
        <taxon>Mollusca</taxon>
        <taxon>Gastropoda</taxon>
        <taxon>Heterobranchia</taxon>
        <taxon>Euthyneura</taxon>
        <taxon>Panpulmonata</taxon>
        <taxon>Hygrophila</taxon>
        <taxon>Lymnaeoidea</taxon>
        <taxon>Planorbidae</taxon>
        <taxon>Biomphalaria</taxon>
    </lineage>
</organism>
<feature type="region of interest" description="Disordered" evidence="1">
    <location>
        <begin position="228"/>
        <end position="293"/>
    </location>
</feature>
<reference evidence="5 6" key="1">
    <citation type="submission" date="2025-04" db="UniProtKB">
        <authorList>
            <consortium name="RefSeq"/>
        </authorList>
    </citation>
    <scope>IDENTIFICATION</scope>
</reference>
<dbReference type="Pfam" id="PF03067">
    <property type="entry name" value="LPMO_10"/>
    <property type="match status" value="1"/>
</dbReference>
<gene>
    <name evidence="5 6" type="primary">LOC106066825</name>
</gene>
<evidence type="ECO:0000313" key="6">
    <source>
        <dbReference type="RefSeq" id="XP_055873056.1"/>
    </source>
</evidence>
<evidence type="ECO:0000313" key="5">
    <source>
        <dbReference type="RefSeq" id="XP_055873055.1"/>
    </source>
</evidence>
<dbReference type="RefSeq" id="XP_055873056.1">
    <property type="nucleotide sequence ID" value="XM_056017081.1"/>
</dbReference>
<proteinExistence type="predicted"/>
<dbReference type="AlphaFoldDB" id="A0A9W2ZD97"/>
<feature type="signal peptide" evidence="2">
    <location>
        <begin position="1"/>
        <end position="21"/>
    </location>
</feature>
<name>A0A9W2ZD97_BIOGL</name>
<accession>A0A9W2ZD97</accession>
<dbReference type="GeneID" id="106066825"/>
<feature type="domain" description="Chitin-binding type-4" evidence="3">
    <location>
        <begin position="22"/>
        <end position="212"/>
    </location>
</feature>
<evidence type="ECO:0000259" key="3">
    <source>
        <dbReference type="Pfam" id="PF03067"/>
    </source>
</evidence>
<keyword evidence="2" id="KW-0732">Signal</keyword>
<feature type="compositionally biased region" description="Low complexity" evidence="1">
    <location>
        <begin position="228"/>
        <end position="291"/>
    </location>
</feature>
<dbReference type="InterPro" id="IPR004302">
    <property type="entry name" value="Cellulose/chitin-bd_N"/>
</dbReference>